<name>A0A2A4CV82_9RHOB</name>
<dbReference type="SUPFAM" id="SSF140931">
    <property type="entry name" value="Fic-like"/>
    <property type="match status" value="1"/>
</dbReference>
<comment type="caution">
    <text evidence="4">The sequence shown here is derived from an EMBL/GenBank/DDBJ whole genome shotgun (WGS) entry which is preliminary data.</text>
</comment>
<sequence>MLETPARIEPCGIEEQIPEALTDRVIEIRDAASDLGHDLHPESAAELRSLVRLMNAYYSNLIEGHNTRPADIEAAMAGRDPAPEKRALVQEAIAHIAVQEWIDALADTGNLPEPCDLAFLLDIHRRFYEAMPEDLRFVTHHGQRIEIVPGVMRAPGPEVEVGQHLPPSAHRLSDFMAYFSKRYLGLTRGRTGQILSIPAAHHRFNYIHPFLDGNGRVSRLMSHAMIRKAGIGGHGLWSVSRGLARGLRESGEYKAEMARADMPRQGDRDGRGNLSMTALHGFTGWFLTVMLDQIRFTSTMFDLTTLQMRYTALLRDLHPEDTRIVKLVDHVLRFGEMARGDAPIVLGLKERAAREVLSKAVSDGFLKSSTPKTPVRIAFPLAYRERLFPNLFTEAPLDIPPPPPLPGIPTR</sequence>
<keyword evidence="2" id="KW-0067">ATP-binding</keyword>
<dbReference type="AlphaFoldDB" id="A0A2A4CV82"/>
<gene>
    <name evidence="4" type="ORF">CLN94_02210</name>
</gene>
<dbReference type="InterPro" id="IPR036597">
    <property type="entry name" value="Fido-like_dom_sf"/>
</dbReference>
<keyword evidence="5" id="KW-1185">Reference proteome</keyword>
<feature type="domain" description="Fido" evidence="3">
    <location>
        <begin position="115"/>
        <end position="288"/>
    </location>
</feature>
<keyword evidence="2" id="KW-0547">Nucleotide-binding</keyword>
<dbReference type="InterPro" id="IPR003812">
    <property type="entry name" value="Fido"/>
</dbReference>
<accession>A0A2A4CV82</accession>
<dbReference type="EMBL" id="NTJD01000001">
    <property type="protein sequence ID" value="PCD78188.1"/>
    <property type="molecule type" value="Genomic_DNA"/>
</dbReference>
<feature type="binding site" evidence="2">
    <location>
        <begin position="161"/>
        <end position="164"/>
    </location>
    <ligand>
        <name>ATP</name>
        <dbReference type="ChEBI" id="CHEBI:30616"/>
    </ligand>
</feature>
<dbReference type="GO" id="GO:0005524">
    <property type="term" value="F:ATP binding"/>
    <property type="evidence" value="ECO:0007669"/>
    <property type="project" value="UniProtKB-KW"/>
</dbReference>
<dbReference type="Proteomes" id="UP000243507">
    <property type="component" value="Unassembled WGS sequence"/>
</dbReference>
<protein>
    <submittedName>
        <fullName evidence="4">Filamentation induced by cAMP protein fic</fullName>
    </submittedName>
</protein>
<dbReference type="PANTHER" id="PTHR13504">
    <property type="entry name" value="FIDO DOMAIN-CONTAINING PROTEIN DDB_G0283145"/>
    <property type="match status" value="1"/>
</dbReference>
<evidence type="ECO:0000259" key="3">
    <source>
        <dbReference type="PROSITE" id="PS51459"/>
    </source>
</evidence>
<evidence type="ECO:0000256" key="2">
    <source>
        <dbReference type="PIRSR" id="PIRSR640198-2"/>
    </source>
</evidence>
<dbReference type="PROSITE" id="PS51459">
    <property type="entry name" value="FIDO"/>
    <property type="match status" value="1"/>
</dbReference>
<proteinExistence type="predicted"/>
<evidence type="ECO:0000313" key="4">
    <source>
        <dbReference type="EMBL" id="PCD78188.1"/>
    </source>
</evidence>
<dbReference type="PANTHER" id="PTHR13504:SF38">
    <property type="entry name" value="FIDO DOMAIN-CONTAINING PROTEIN"/>
    <property type="match status" value="1"/>
</dbReference>
<dbReference type="InterPro" id="IPR040198">
    <property type="entry name" value="Fido_containing"/>
</dbReference>
<evidence type="ECO:0000313" key="5">
    <source>
        <dbReference type="Proteomes" id="UP000243507"/>
    </source>
</evidence>
<organism evidence="4 5">
    <name type="scientific">Pseudothioclava arenosa</name>
    <dbReference type="NCBI Taxonomy" id="1795308"/>
    <lineage>
        <taxon>Bacteria</taxon>
        <taxon>Pseudomonadati</taxon>
        <taxon>Pseudomonadota</taxon>
        <taxon>Alphaproteobacteria</taxon>
        <taxon>Rhodobacterales</taxon>
        <taxon>Paracoccaceae</taxon>
        <taxon>Pseudothioclava</taxon>
    </lineage>
</organism>
<dbReference type="OrthoDB" id="9813719at2"/>
<feature type="binding site" evidence="2">
    <location>
        <begin position="212"/>
        <end position="219"/>
    </location>
    <ligand>
        <name>ATP</name>
        <dbReference type="ChEBI" id="CHEBI:30616"/>
    </ligand>
</feature>
<feature type="active site" evidence="1">
    <location>
        <position position="208"/>
    </location>
</feature>
<reference evidence="4 5" key="1">
    <citation type="submission" date="2017-09" db="EMBL/GenBank/DDBJ databases">
        <title>A multilocus sequence analysis scheme for characterization of bacteria in the genus Thioclava.</title>
        <authorList>
            <person name="Liu Y."/>
            <person name="Shao Z."/>
        </authorList>
    </citation>
    <scope>NUCLEOTIDE SEQUENCE [LARGE SCALE GENOMIC DNA]</scope>
    <source>
        <strain evidence="4 5">CAU 1312</strain>
    </source>
</reference>
<evidence type="ECO:0000256" key="1">
    <source>
        <dbReference type="PIRSR" id="PIRSR640198-1"/>
    </source>
</evidence>
<dbReference type="Pfam" id="PF02661">
    <property type="entry name" value="Fic"/>
    <property type="match status" value="1"/>
</dbReference>
<dbReference type="Gene3D" id="1.10.3290.10">
    <property type="entry name" value="Fido-like domain"/>
    <property type="match status" value="1"/>
</dbReference>